<evidence type="ECO:0000256" key="5">
    <source>
        <dbReference type="ARBA" id="ARBA00023277"/>
    </source>
</evidence>
<evidence type="ECO:0000313" key="8">
    <source>
        <dbReference type="EMBL" id="GDZ93040.1"/>
    </source>
</evidence>
<evidence type="ECO:0000313" key="9">
    <source>
        <dbReference type="Proteomes" id="UP000299794"/>
    </source>
</evidence>
<dbReference type="PRINTS" id="PR00079">
    <property type="entry name" value="G6PDHDRGNASE"/>
</dbReference>
<dbReference type="Pfam" id="PF02781">
    <property type="entry name" value="G6PD_C"/>
    <property type="match status" value="1"/>
</dbReference>
<comment type="caution">
    <text evidence="8">The sequence shown here is derived from an EMBL/GenBank/DDBJ whole genome shotgun (WGS) entry which is preliminary data.</text>
</comment>
<dbReference type="PANTHER" id="PTHR23429">
    <property type="entry name" value="GLUCOSE-6-PHOSPHATE 1-DEHYDROGENASE G6PD"/>
    <property type="match status" value="1"/>
</dbReference>
<dbReference type="InterPro" id="IPR001282">
    <property type="entry name" value="G6P_DH"/>
</dbReference>
<dbReference type="Proteomes" id="UP000299794">
    <property type="component" value="Unassembled WGS sequence"/>
</dbReference>
<dbReference type="RefSeq" id="WP_027254900.1">
    <property type="nucleotide sequence ID" value="NZ_BJCD01000031.1"/>
</dbReference>
<evidence type="ECO:0000256" key="3">
    <source>
        <dbReference type="ARBA" id="ARBA00022857"/>
    </source>
</evidence>
<name>A0A4P5ZAM1_PLAAG</name>
<dbReference type="AlphaFoldDB" id="A0A4P5ZAM1"/>
<dbReference type="SUPFAM" id="SSF55347">
    <property type="entry name" value="Glyceraldehyde-3-phosphate dehydrogenase-like, C-terminal domain"/>
    <property type="match status" value="1"/>
</dbReference>
<keyword evidence="2" id="KW-0313">Glucose metabolism</keyword>
<gene>
    <name evidence="8" type="primary">zwf_1</name>
    <name evidence="8" type="ORF">PA905_08750</name>
</gene>
<dbReference type="InterPro" id="IPR022674">
    <property type="entry name" value="G6P_DH_NAD-bd"/>
</dbReference>
<dbReference type="GO" id="GO:0009051">
    <property type="term" value="P:pentose-phosphate shunt, oxidative branch"/>
    <property type="evidence" value="ECO:0007669"/>
    <property type="project" value="TreeGrafter"/>
</dbReference>
<dbReference type="Pfam" id="PF00479">
    <property type="entry name" value="G6PD_N"/>
    <property type="match status" value="1"/>
</dbReference>
<dbReference type="Gene3D" id="3.40.50.720">
    <property type="entry name" value="NAD(P)-binding Rossmann-like Domain"/>
    <property type="match status" value="1"/>
</dbReference>
<evidence type="ECO:0000256" key="1">
    <source>
        <dbReference type="ARBA" id="ARBA00004937"/>
    </source>
</evidence>
<proteinExistence type="predicted"/>
<keyword evidence="4" id="KW-0560">Oxidoreductase</keyword>
<keyword evidence="3" id="KW-0521">NADP</keyword>
<evidence type="ECO:0000256" key="2">
    <source>
        <dbReference type="ARBA" id="ARBA00022526"/>
    </source>
</evidence>
<keyword evidence="5" id="KW-0119">Carbohydrate metabolism</keyword>
<dbReference type="GO" id="GO:0005829">
    <property type="term" value="C:cytosol"/>
    <property type="evidence" value="ECO:0007669"/>
    <property type="project" value="TreeGrafter"/>
</dbReference>
<dbReference type="InterPro" id="IPR036291">
    <property type="entry name" value="NAD(P)-bd_dom_sf"/>
</dbReference>
<protein>
    <submittedName>
        <fullName evidence="8">Glucose 6-phosphate dehydrogenase</fullName>
    </submittedName>
</protein>
<reference evidence="9" key="1">
    <citation type="submission" date="2019-02" db="EMBL/GenBank/DDBJ databases">
        <title>Draft genome sequence of Planktothrix agardhii NIES-905.</title>
        <authorList>
            <person name="Yamaguchi H."/>
            <person name="Suzuki S."/>
            <person name="Kawachi M."/>
        </authorList>
    </citation>
    <scope>NUCLEOTIDE SEQUENCE [LARGE SCALE GENOMIC DNA]</scope>
    <source>
        <strain evidence="9">CCAP 1459/11A</strain>
    </source>
</reference>
<dbReference type="Gene3D" id="3.30.360.10">
    <property type="entry name" value="Dihydrodipicolinate Reductase, domain 2"/>
    <property type="match status" value="1"/>
</dbReference>
<comment type="pathway">
    <text evidence="1">Carbohydrate degradation; pentose phosphate pathway; D-ribulose 5-phosphate from D-glucose 6-phosphate (oxidative stage): step 1/3.</text>
</comment>
<dbReference type="GO" id="GO:0004345">
    <property type="term" value="F:glucose-6-phosphate dehydrogenase activity"/>
    <property type="evidence" value="ECO:0007669"/>
    <property type="project" value="InterPro"/>
</dbReference>
<dbReference type="SUPFAM" id="SSF51735">
    <property type="entry name" value="NAD(P)-binding Rossmann-fold domains"/>
    <property type="match status" value="1"/>
</dbReference>
<dbReference type="EMBL" id="BJCD01000031">
    <property type="protein sequence ID" value="GDZ93040.1"/>
    <property type="molecule type" value="Genomic_DNA"/>
</dbReference>
<dbReference type="GO" id="GO:0006006">
    <property type="term" value="P:glucose metabolic process"/>
    <property type="evidence" value="ECO:0007669"/>
    <property type="project" value="UniProtKB-KW"/>
</dbReference>
<feature type="domain" description="Glucose-6-phosphate dehydrogenase C-terminal" evidence="7">
    <location>
        <begin position="209"/>
        <end position="475"/>
    </location>
</feature>
<evidence type="ECO:0000259" key="7">
    <source>
        <dbReference type="Pfam" id="PF02781"/>
    </source>
</evidence>
<dbReference type="InterPro" id="IPR022675">
    <property type="entry name" value="G6P_DH_C"/>
</dbReference>
<sequence length="486" mass="54966">MISSDKTSIIPYLSAAKTPTEVKKGVFVLLGKGNLAKVKLYNALYQLKLQGDIDLDTPILIVDNPKKSQTESQVRIEVKNELKETQPDTILGEFQQSLDYIEGDVTDVEFVKNKLLPKIAELEGKHNLSGHRIYYLALPPQFFNATIKALGEAGLFTDRTNKIVVEKPVGQDRNTAQIIIDTVRQYCLESQAYFIDHYNGKESIRNILYYRFANPLLETVLNRQHIEYIEINIPENNTVDARNFPGSFPDMVPNHVMQMLAWSEMDEPNSLNSKDLATSKAKFLSALKVDADSLVLGTYQDEGNHLYCAFKASVNNSRWAGVPIYVRTGKALTAKITEVIFHFKPIPPVLFETAKPNQLTLRMQPNEGIYFDNEVKELGSNKLGTKTLSLPYQKAFGLTSREAYEPLILECMKSDQTWFVSAEEILASWEAVAPIMERLNASQTNGNALTIHQYERGTDGPDAAQEIMTRDGRRWSDLSERLNRYQ</sequence>
<organism evidence="8 9">
    <name type="scientific">Planktothrix agardhii CCAP 1459/11A</name>
    <dbReference type="NCBI Taxonomy" id="282420"/>
    <lineage>
        <taxon>Bacteria</taxon>
        <taxon>Bacillati</taxon>
        <taxon>Cyanobacteriota</taxon>
        <taxon>Cyanophyceae</taxon>
        <taxon>Oscillatoriophycideae</taxon>
        <taxon>Oscillatoriales</taxon>
        <taxon>Microcoleaceae</taxon>
        <taxon>Planktothrix</taxon>
    </lineage>
</organism>
<dbReference type="GO" id="GO:0050661">
    <property type="term" value="F:NADP binding"/>
    <property type="evidence" value="ECO:0007669"/>
    <property type="project" value="InterPro"/>
</dbReference>
<accession>A0A4P5ZAM1</accession>
<feature type="domain" description="Glucose-6-phosphate dehydrogenase NAD-binding" evidence="6">
    <location>
        <begin position="31"/>
        <end position="206"/>
    </location>
</feature>
<dbReference type="PANTHER" id="PTHR23429:SF0">
    <property type="entry name" value="GLUCOSE-6-PHOSPHATE 1-DEHYDROGENASE"/>
    <property type="match status" value="1"/>
</dbReference>
<evidence type="ECO:0000256" key="4">
    <source>
        <dbReference type="ARBA" id="ARBA00023002"/>
    </source>
</evidence>
<evidence type="ECO:0000259" key="6">
    <source>
        <dbReference type="Pfam" id="PF00479"/>
    </source>
</evidence>